<dbReference type="InterPro" id="IPR012340">
    <property type="entry name" value="NA-bd_OB-fold"/>
</dbReference>
<evidence type="ECO:0000256" key="1">
    <source>
        <dbReference type="ARBA" id="ARBA00004141"/>
    </source>
</evidence>
<dbReference type="InterPro" id="IPR002810">
    <property type="entry name" value="NfeD-like_C"/>
</dbReference>
<dbReference type="EMBL" id="JAGBKM010000011">
    <property type="protein sequence ID" value="MBO1531029.1"/>
    <property type="molecule type" value="Genomic_DNA"/>
</dbReference>
<keyword evidence="4 5" id="KW-0472">Membrane</keyword>
<keyword evidence="8" id="KW-1185">Reference proteome</keyword>
<dbReference type="Proteomes" id="UP000664554">
    <property type="component" value="Unassembled WGS sequence"/>
</dbReference>
<dbReference type="Pfam" id="PF01957">
    <property type="entry name" value="NfeD"/>
    <property type="match status" value="1"/>
</dbReference>
<keyword evidence="3 5" id="KW-1133">Transmembrane helix</keyword>
<evidence type="ECO:0000313" key="7">
    <source>
        <dbReference type="EMBL" id="MBO1531029.1"/>
    </source>
</evidence>
<evidence type="ECO:0000259" key="6">
    <source>
        <dbReference type="Pfam" id="PF01957"/>
    </source>
</evidence>
<evidence type="ECO:0000256" key="4">
    <source>
        <dbReference type="ARBA" id="ARBA00023136"/>
    </source>
</evidence>
<sequence>MIETIYMIEPWHWLVLGLLLMIAEMFIPTFASLWFGTAAVIVAALSWLLPVPLFIQVIIWLVLSVIFMFAWVKYIKPLSVDRTKAGLGGTVIIGETGMIVVKPQDGVSGRVRFNVPIVGADEWDCRTIDDTVEVGDRVVVTDITGNELVVAPTKRISAPVVTNRPNINDLRSSEINRRKVEQSKLSLSKENLDRARLNKKFNDR</sequence>
<organism evidence="7 8">
    <name type="scientific">Psychrobacter coccoides</name>
    <dbReference type="NCBI Taxonomy" id="2818440"/>
    <lineage>
        <taxon>Bacteria</taxon>
        <taxon>Pseudomonadati</taxon>
        <taxon>Pseudomonadota</taxon>
        <taxon>Gammaproteobacteria</taxon>
        <taxon>Moraxellales</taxon>
        <taxon>Moraxellaceae</taxon>
        <taxon>Psychrobacter</taxon>
    </lineage>
</organism>
<proteinExistence type="predicted"/>
<evidence type="ECO:0000313" key="8">
    <source>
        <dbReference type="Proteomes" id="UP000664554"/>
    </source>
</evidence>
<evidence type="ECO:0000256" key="2">
    <source>
        <dbReference type="ARBA" id="ARBA00022692"/>
    </source>
</evidence>
<protein>
    <submittedName>
        <fullName evidence="7">NfeD family protein</fullName>
    </submittedName>
</protein>
<dbReference type="Gene3D" id="2.40.50.140">
    <property type="entry name" value="Nucleic acid-binding proteins"/>
    <property type="match status" value="1"/>
</dbReference>
<comment type="subcellular location">
    <subcellularLocation>
        <location evidence="1">Membrane</location>
        <topology evidence="1">Multi-pass membrane protein</topology>
    </subcellularLocation>
</comment>
<reference evidence="7 8" key="1">
    <citation type="submission" date="2021-03" db="EMBL/GenBank/DDBJ databases">
        <authorList>
            <person name="Shang D.-D."/>
            <person name="Du Z.-J."/>
            <person name="Chen G.-J."/>
        </authorList>
    </citation>
    <scope>NUCLEOTIDE SEQUENCE [LARGE SCALE GENOMIC DNA]</scope>
    <source>
        <strain evidence="7 8">F1192</strain>
    </source>
</reference>
<name>A0ABS3NPQ0_9GAMM</name>
<comment type="caution">
    <text evidence="7">The sequence shown here is derived from an EMBL/GenBank/DDBJ whole genome shotgun (WGS) entry which is preliminary data.</text>
</comment>
<feature type="domain" description="NfeD-like C-terminal" evidence="6">
    <location>
        <begin position="92"/>
        <end position="152"/>
    </location>
</feature>
<feature type="transmembrane region" description="Helical" evidence="5">
    <location>
        <begin position="12"/>
        <end position="45"/>
    </location>
</feature>
<keyword evidence="2 5" id="KW-0812">Transmembrane</keyword>
<dbReference type="PANTHER" id="PTHR33507">
    <property type="entry name" value="INNER MEMBRANE PROTEIN YBBJ"/>
    <property type="match status" value="1"/>
</dbReference>
<evidence type="ECO:0000256" key="5">
    <source>
        <dbReference type="SAM" id="Phobius"/>
    </source>
</evidence>
<gene>
    <name evidence="7" type="ORF">J3492_07345</name>
</gene>
<evidence type="ECO:0000256" key="3">
    <source>
        <dbReference type="ARBA" id="ARBA00022989"/>
    </source>
</evidence>
<dbReference type="PANTHER" id="PTHR33507:SF3">
    <property type="entry name" value="INNER MEMBRANE PROTEIN YBBJ"/>
    <property type="match status" value="1"/>
</dbReference>
<accession>A0ABS3NPQ0</accession>
<feature type="transmembrane region" description="Helical" evidence="5">
    <location>
        <begin position="51"/>
        <end position="72"/>
    </location>
</feature>
<dbReference type="InterPro" id="IPR052165">
    <property type="entry name" value="Membrane_assoc_protease"/>
</dbReference>